<dbReference type="EMBL" id="JAERUA010000023">
    <property type="protein sequence ID" value="KAI1883544.1"/>
    <property type="molecule type" value="Genomic_DNA"/>
</dbReference>
<dbReference type="AlphaFoldDB" id="A0A8T3CKB2"/>
<organism evidence="2 3">
    <name type="scientific">Albula goreensis</name>
    <dbReference type="NCBI Taxonomy" id="1534307"/>
    <lineage>
        <taxon>Eukaryota</taxon>
        <taxon>Metazoa</taxon>
        <taxon>Chordata</taxon>
        <taxon>Craniata</taxon>
        <taxon>Vertebrata</taxon>
        <taxon>Euteleostomi</taxon>
        <taxon>Actinopterygii</taxon>
        <taxon>Neopterygii</taxon>
        <taxon>Teleostei</taxon>
        <taxon>Albuliformes</taxon>
        <taxon>Albulidae</taxon>
        <taxon>Albula</taxon>
    </lineage>
</organism>
<evidence type="ECO:0000256" key="1">
    <source>
        <dbReference type="SAM" id="MobiDB-lite"/>
    </source>
</evidence>
<sequence>MKRKMAATESPCRSGETCSLSELRLVLLGRIWSGKSLGGNIILGGEHFDPEGKTMESVKSQNKGVEEKRVAEAERANQRLVKVQKEREALRALLSGEARHLSDLRIVMLGWTMVESMDEAVEASAVGLHHGEIELQHQAAGMQLIAMFEELSKRREQEMLENIRKMLVHVDGASIGGPPNLTEDTPSEVSSCKFKRADEKVSVWLKRNHSTSAASGYESGSASGSVFGESDNLHVTGE</sequence>
<name>A0A8T3CKB2_9TELE</name>
<gene>
    <name evidence="2" type="ORF">AGOR_G00232680</name>
</gene>
<evidence type="ECO:0000313" key="3">
    <source>
        <dbReference type="Proteomes" id="UP000829720"/>
    </source>
</evidence>
<protein>
    <submittedName>
        <fullName evidence="2">Uncharacterized protein</fullName>
    </submittedName>
</protein>
<dbReference type="Proteomes" id="UP000829720">
    <property type="component" value="Unassembled WGS sequence"/>
</dbReference>
<feature type="compositionally biased region" description="Low complexity" evidence="1">
    <location>
        <begin position="210"/>
        <end position="225"/>
    </location>
</feature>
<proteinExistence type="predicted"/>
<dbReference type="OrthoDB" id="8954335at2759"/>
<feature type="region of interest" description="Disordered" evidence="1">
    <location>
        <begin position="210"/>
        <end position="238"/>
    </location>
</feature>
<reference evidence="2" key="1">
    <citation type="submission" date="2021-01" db="EMBL/GenBank/DDBJ databases">
        <authorList>
            <person name="Zahm M."/>
            <person name="Roques C."/>
            <person name="Cabau C."/>
            <person name="Klopp C."/>
            <person name="Donnadieu C."/>
            <person name="Jouanno E."/>
            <person name="Lampietro C."/>
            <person name="Louis A."/>
            <person name="Herpin A."/>
            <person name="Echchiki A."/>
            <person name="Berthelot C."/>
            <person name="Parey E."/>
            <person name="Roest-Crollius H."/>
            <person name="Braasch I."/>
            <person name="Postlethwait J."/>
            <person name="Bobe J."/>
            <person name="Montfort J."/>
            <person name="Bouchez O."/>
            <person name="Begum T."/>
            <person name="Mejri S."/>
            <person name="Adams A."/>
            <person name="Chen W.-J."/>
            <person name="Guiguen Y."/>
        </authorList>
    </citation>
    <scope>NUCLEOTIDE SEQUENCE</scope>
    <source>
        <tissue evidence="2">Blood</tissue>
    </source>
</reference>
<keyword evidence="3" id="KW-1185">Reference proteome</keyword>
<evidence type="ECO:0000313" key="2">
    <source>
        <dbReference type="EMBL" id="KAI1883544.1"/>
    </source>
</evidence>
<accession>A0A8T3CKB2</accession>
<comment type="caution">
    <text evidence="2">The sequence shown here is derived from an EMBL/GenBank/DDBJ whole genome shotgun (WGS) entry which is preliminary data.</text>
</comment>